<proteinExistence type="predicted"/>
<reference evidence="1" key="1">
    <citation type="journal article" date="2015" name="Nature">
        <title>Complex archaea that bridge the gap between prokaryotes and eukaryotes.</title>
        <authorList>
            <person name="Spang A."/>
            <person name="Saw J.H."/>
            <person name="Jorgensen S.L."/>
            <person name="Zaremba-Niedzwiedzka K."/>
            <person name="Martijn J."/>
            <person name="Lind A.E."/>
            <person name="van Eijk R."/>
            <person name="Schleper C."/>
            <person name="Guy L."/>
            <person name="Ettema T.J."/>
        </authorList>
    </citation>
    <scope>NUCLEOTIDE SEQUENCE</scope>
</reference>
<sequence>MAGALSEEDVNRIAEAVVERAREEVEIDSLMLHSIPYIAGSPGIVVDESKAKASPCKCVEYKPGKKLCWSPGIIGALTDEQEELYCPTILTVDRPGTVSRMEKWQEAVDTCKLEIASIPVEKGEERMTTWLSCMSRQLRARGVQ</sequence>
<comment type="caution">
    <text evidence="1">The sequence shown here is derived from an EMBL/GenBank/DDBJ whole genome shotgun (WGS) entry which is preliminary data.</text>
</comment>
<dbReference type="AlphaFoldDB" id="A0A0F9PSG1"/>
<name>A0A0F9PSG1_9ZZZZ</name>
<accession>A0A0F9PSG1</accession>
<dbReference type="EMBL" id="LAZR01002093">
    <property type="protein sequence ID" value="KKN34645.1"/>
    <property type="molecule type" value="Genomic_DNA"/>
</dbReference>
<protein>
    <submittedName>
        <fullName evidence="1">Uncharacterized protein</fullName>
    </submittedName>
</protein>
<gene>
    <name evidence="1" type="ORF">LCGC14_0791610</name>
</gene>
<organism evidence="1">
    <name type="scientific">marine sediment metagenome</name>
    <dbReference type="NCBI Taxonomy" id="412755"/>
    <lineage>
        <taxon>unclassified sequences</taxon>
        <taxon>metagenomes</taxon>
        <taxon>ecological metagenomes</taxon>
    </lineage>
</organism>
<evidence type="ECO:0000313" key="1">
    <source>
        <dbReference type="EMBL" id="KKN34645.1"/>
    </source>
</evidence>